<evidence type="ECO:0000256" key="8">
    <source>
        <dbReference type="SAM" id="MobiDB-lite"/>
    </source>
</evidence>
<comment type="subcellular location">
    <subcellularLocation>
        <location evidence="2">Membrane</location>
        <topology evidence="2">Multi-pass membrane protein</topology>
    </subcellularLocation>
    <subcellularLocation>
        <location evidence="1">Nucleus</location>
    </subcellularLocation>
</comment>
<dbReference type="SUPFAM" id="SSF103481">
    <property type="entry name" value="Multidrug resistance efflux transporter EmrE"/>
    <property type="match status" value="1"/>
</dbReference>
<accession>A0A4D6MYC6</accession>
<feature type="transmembrane region" description="Helical" evidence="9">
    <location>
        <begin position="173"/>
        <end position="191"/>
    </location>
</feature>
<sequence length="616" mass="69803">MKNGMIECSVCHSKLVSPSAKTISRAYDRHKNRITSKQRVLNVFLVVGDCVLVGFQPILVYMSKVDGKFNFSPISVNFLTEVTKVFFAIVMLILQARNQKVGEKPLLSISTFVQAARSNALLAVPALLYAINNYLKFIMQLYFNPATVKMLSNLKVLVIALLLKVIMKRQFSVIQWEALALLLIGISVNQLRSLPEGTTALGLPVTMGAYLYTLIFVTVPSLASVYNEYALKSQYDTSIYLQNLFLYGYGAIFNFLGILGTVIFKGPSSFDILQGHSKATMLLIANNAAQGILSSFFFKYADTILKKYSSTVATIFTGIASAVLFGHTLTMNFVIGISIVFISMHQFFSPLSKAKDEQNGVLELHDVHDRQRSKDSFLNMAAGANEEGFVVNMYIYRPLIAWDMMKDSHFFPPRLIYSAAAVGRRMNRITVPMDEPKPSYLTRSQLLKRRFQNLKRLSKCYRDLYWHLMEDVKTLYRHYLYHYALNPFSHFHLPTCAFLGCNLNPMPFTSFCHFHILSDSNQNLYKPCNYLIKGAEAEPITCGKPILRSIVPALCTVHSHKAQKHLARTLKRNSSNIGPKFHALVSEYVKHIQARRRKDQRENKSKTVFKDKMMAG</sequence>
<feature type="transmembrane region" description="Helical" evidence="9">
    <location>
        <begin position="244"/>
        <end position="264"/>
    </location>
</feature>
<evidence type="ECO:0000256" key="3">
    <source>
        <dbReference type="ARBA" id="ARBA00006447"/>
    </source>
</evidence>
<evidence type="ECO:0000259" key="10">
    <source>
        <dbReference type="Pfam" id="PF13891"/>
    </source>
</evidence>
<keyword evidence="12" id="KW-1185">Reference proteome</keyword>
<reference evidence="11 12" key="1">
    <citation type="submission" date="2019-04" db="EMBL/GenBank/DDBJ databases">
        <title>An improved genome assembly and genetic linkage map for asparagus bean, Vigna unguiculata ssp. sesquipedialis.</title>
        <authorList>
            <person name="Xia Q."/>
            <person name="Zhang R."/>
            <person name="Dong Y."/>
        </authorList>
    </citation>
    <scope>NUCLEOTIDE SEQUENCE [LARGE SCALE GENOMIC DNA]</scope>
    <source>
        <tissue evidence="11">Leaf</tissue>
    </source>
</reference>
<dbReference type="AlphaFoldDB" id="A0A4D6MYC6"/>
<dbReference type="GO" id="GO:0005634">
    <property type="term" value="C:nucleus"/>
    <property type="evidence" value="ECO:0007669"/>
    <property type="project" value="UniProtKB-SubCell"/>
</dbReference>
<dbReference type="InterPro" id="IPR025927">
    <property type="entry name" value="Znf_KANL2-like"/>
</dbReference>
<feature type="transmembrane region" description="Helical" evidence="9">
    <location>
        <begin position="74"/>
        <end position="94"/>
    </location>
</feature>
<evidence type="ECO:0000256" key="9">
    <source>
        <dbReference type="SAM" id="Phobius"/>
    </source>
</evidence>
<dbReference type="InterPro" id="IPR037185">
    <property type="entry name" value="EmrE-like"/>
</dbReference>
<evidence type="ECO:0000313" key="11">
    <source>
        <dbReference type="EMBL" id="QCE05694.1"/>
    </source>
</evidence>
<feature type="transmembrane region" description="Helical" evidence="9">
    <location>
        <begin position="203"/>
        <end position="223"/>
    </location>
</feature>
<name>A0A4D6MYC6_VIGUN</name>
<feature type="transmembrane region" description="Helical" evidence="9">
    <location>
        <begin position="312"/>
        <end position="342"/>
    </location>
</feature>
<evidence type="ECO:0000256" key="1">
    <source>
        <dbReference type="ARBA" id="ARBA00004123"/>
    </source>
</evidence>
<feature type="region of interest" description="Disordered" evidence="8">
    <location>
        <begin position="594"/>
        <end position="616"/>
    </location>
</feature>
<dbReference type="Pfam" id="PF13891">
    <property type="entry name" value="zf-C3HC3H_KANSL2"/>
    <property type="match status" value="1"/>
</dbReference>
<dbReference type="EMBL" id="CP039353">
    <property type="protein sequence ID" value="QCE05694.1"/>
    <property type="molecule type" value="Genomic_DNA"/>
</dbReference>
<feature type="domain" description="KANL2-like probable zinc-finger" evidence="10">
    <location>
        <begin position="498"/>
        <end position="559"/>
    </location>
</feature>
<evidence type="ECO:0000256" key="2">
    <source>
        <dbReference type="ARBA" id="ARBA00004141"/>
    </source>
</evidence>
<feature type="transmembrane region" description="Helical" evidence="9">
    <location>
        <begin position="279"/>
        <end position="300"/>
    </location>
</feature>
<gene>
    <name evidence="11" type="ORF">DEO72_LG9g699</name>
</gene>
<evidence type="ECO:0000256" key="4">
    <source>
        <dbReference type="ARBA" id="ARBA00022692"/>
    </source>
</evidence>
<organism evidence="11 12">
    <name type="scientific">Vigna unguiculata</name>
    <name type="common">Cowpea</name>
    <dbReference type="NCBI Taxonomy" id="3917"/>
    <lineage>
        <taxon>Eukaryota</taxon>
        <taxon>Viridiplantae</taxon>
        <taxon>Streptophyta</taxon>
        <taxon>Embryophyta</taxon>
        <taxon>Tracheophyta</taxon>
        <taxon>Spermatophyta</taxon>
        <taxon>Magnoliopsida</taxon>
        <taxon>eudicotyledons</taxon>
        <taxon>Gunneridae</taxon>
        <taxon>Pentapetalae</taxon>
        <taxon>rosids</taxon>
        <taxon>fabids</taxon>
        <taxon>Fabales</taxon>
        <taxon>Fabaceae</taxon>
        <taxon>Papilionoideae</taxon>
        <taxon>50 kb inversion clade</taxon>
        <taxon>NPAAA clade</taxon>
        <taxon>indigoferoid/millettioid clade</taxon>
        <taxon>Phaseoleae</taxon>
        <taxon>Vigna</taxon>
    </lineage>
</organism>
<comment type="similarity">
    <text evidence="3">Belongs to the nucleotide-sugar transporter family. CMP-Sialate:CMP antiporter (TC 2.A.7.12) subfamily.</text>
</comment>
<dbReference type="PANTHER" id="PTHR10231">
    <property type="entry name" value="NUCLEOTIDE-SUGAR TRANSMEMBRANE TRANSPORTER"/>
    <property type="match status" value="1"/>
</dbReference>
<evidence type="ECO:0000256" key="7">
    <source>
        <dbReference type="ARBA" id="ARBA00023242"/>
    </source>
</evidence>
<feature type="compositionally biased region" description="Basic and acidic residues" evidence="8">
    <location>
        <begin position="599"/>
        <end position="616"/>
    </location>
</feature>
<keyword evidence="6 9" id="KW-0472">Membrane</keyword>
<dbReference type="Proteomes" id="UP000501690">
    <property type="component" value="Linkage Group LG9"/>
</dbReference>
<evidence type="ECO:0000313" key="12">
    <source>
        <dbReference type="Proteomes" id="UP000501690"/>
    </source>
</evidence>
<protein>
    <recommendedName>
        <fullName evidence="10">KANL2-like probable zinc-finger domain-containing protein</fullName>
    </recommendedName>
</protein>
<feature type="transmembrane region" description="Helical" evidence="9">
    <location>
        <begin position="40"/>
        <end position="62"/>
    </location>
</feature>
<keyword evidence="7" id="KW-0539">Nucleus</keyword>
<keyword evidence="4 9" id="KW-0812">Transmembrane</keyword>
<dbReference type="Pfam" id="PF04142">
    <property type="entry name" value="Nuc_sug_transp"/>
    <property type="match status" value="1"/>
</dbReference>
<dbReference type="InterPro" id="IPR007271">
    <property type="entry name" value="Nuc_sug_transpt"/>
</dbReference>
<proteinExistence type="inferred from homology"/>
<dbReference type="GO" id="GO:0000139">
    <property type="term" value="C:Golgi membrane"/>
    <property type="evidence" value="ECO:0007669"/>
    <property type="project" value="InterPro"/>
</dbReference>
<dbReference type="GO" id="GO:0015165">
    <property type="term" value="F:pyrimidine nucleotide-sugar transmembrane transporter activity"/>
    <property type="evidence" value="ECO:0007669"/>
    <property type="project" value="InterPro"/>
</dbReference>
<evidence type="ECO:0000256" key="6">
    <source>
        <dbReference type="ARBA" id="ARBA00023136"/>
    </source>
</evidence>
<keyword evidence="5 9" id="KW-1133">Transmembrane helix</keyword>
<evidence type="ECO:0000256" key="5">
    <source>
        <dbReference type="ARBA" id="ARBA00022989"/>
    </source>
</evidence>